<dbReference type="EMBL" id="PJKN01000005">
    <property type="protein sequence ID" value="PNC54845.1"/>
    <property type="molecule type" value="Genomic_DNA"/>
</dbReference>
<dbReference type="RefSeq" id="WP_102735966.1">
    <property type="nucleotide sequence ID" value="NZ_PJKN01000005.1"/>
</dbReference>
<dbReference type="Gene3D" id="1.10.260.40">
    <property type="entry name" value="lambda repressor-like DNA-binding domains"/>
    <property type="match status" value="1"/>
</dbReference>
<dbReference type="SUPFAM" id="SSF47413">
    <property type="entry name" value="lambda repressor-like DNA-binding domains"/>
    <property type="match status" value="1"/>
</dbReference>
<evidence type="ECO:0008006" key="3">
    <source>
        <dbReference type="Google" id="ProtNLM"/>
    </source>
</evidence>
<accession>A0AAP8NLP2</accession>
<name>A0AAP8NLP2_9BACT</name>
<evidence type="ECO:0000313" key="2">
    <source>
        <dbReference type="Proteomes" id="UP000235914"/>
    </source>
</evidence>
<dbReference type="InterPro" id="IPR010982">
    <property type="entry name" value="Lambda_DNA-bd_dom_sf"/>
</dbReference>
<evidence type="ECO:0000313" key="1">
    <source>
        <dbReference type="EMBL" id="PNC54845.1"/>
    </source>
</evidence>
<gene>
    <name evidence="1" type="ORF">CXU09_08735</name>
</gene>
<sequence>MKTTSPLPGPVRAALKKLGADISDARKRRRIPTTLMAERAFISRATLGRLEKGDPGVSLGNYAAVLFVLGLTDHLKNLVDANNDPVGRALEEERLPKRIHLPKSHE</sequence>
<dbReference type="Proteomes" id="UP000235914">
    <property type="component" value="Unassembled WGS sequence"/>
</dbReference>
<dbReference type="AlphaFoldDB" id="A0AAP8NLP2"/>
<proteinExistence type="predicted"/>
<organism evidence="1 2">
    <name type="scientific">Akkermansia muciniphila</name>
    <dbReference type="NCBI Taxonomy" id="239935"/>
    <lineage>
        <taxon>Bacteria</taxon>
        <taxon>Pseudomonadati</taxon>
        <taxon>Verrucomicrobiota</taxon>
        <taxon>Verrucomicrobiia</taxon>
        <taxon>Verrucomicrobiales</taxon>
        <taxon>Akkermansiaceae</taxon>
        <taxon>Akkermansia</taxon>
    </lineage>
</organism>
<comment type="caution">
    <text evidence="1">The sequence shown here is derived from an EMBL/GenBank/DDBJ whole genome shotgun (WGS) entry which is preliminary data.</text>
</comment>
<protein>
    <recommendedName>
        <fullName evidence="3">XRE family transcriptional regulator</fullName>
    </recommendedName>
</protein>
<reference evidence="1 2" key="1">
    <citation type="journal article" date="2017" name="BMC Genomics">
        <title>Genome sequencing of 39 Akkermansia muciniphila isolates reveals its population structure, genomic and functional diverisity, and global distribution in mammalian gut microbiotas.</title>
        <authorList>
            <person name="Guo X."/>
            <person name="Li S."/>
            <person name="Zhang J."/>
            <person name="Wu F."/>
            <person name="Li X."/>
            <person name="Wu D."/>
            <person name="Zhang M."/>
            <person name="Ou Z."/>
            <person name="Jie Z."/>
            <person name="Yan Q."/>
            <person name="Li P."/>
            <person name="Yi J."/>
            <person name="Peng Y."/>
        </authorList>
    </citation>
    <scope>NUCLEOTIDE SEQUENCE [LARGE SCALE GENOMIC DNA]</scope>
    <source>
        <strain evidence="1 2">GP43</strain>
    </source>
</reference>
<dbReference type="GO" id="GO:0003677">
    <property type="term" value="F:DNA binding"/>
    <property type="evidence" value="ECO:0007669"/>
    <property type="project" value="InterPro"/>
</dbReference>